<dbReference type="Proteomes" id="UP000266723">
    <property type="component" value="Unassembled WGS sequence"/>
</dbReference>
<sequence>MALNVEDPDLRLTQNHDVSSRVIIKNLSRSDCEIHRKAISTTLCLDAIEIRAKE</sequence>
<comment type="caution">
    <text evidence="1">The sequence shown here is derived from an EMBL/GenBank/DDBJ whole genome shotgun (WGS) entry which is preliminary data.</text>
</comment>
<evidence type="ECO:0000313" key="2">
    <source>
        <dbReference type="Proteomes" id="UP000266723"/>
    </source>
</evidence>
<proteinExistence type="predicted"/>
<organism evidence="1 2">
    <name type="scientific">Brassica cretica</name>
    <name type="common">Mustard</name>
    <dbReference type="NCBI Taxonomy" id="69181"/>
    <lineage>
        <taxon>Eukaryota</taxon>
        <taxon>Viridiplantae</taxon>
        <taxon>Streptophyta</taxon>
        <taxon>Embryophyta</taxon>
        <taxon>Tracheophyta</taxon>
        <taxon>Spermatophyta</taxon>
        <taxon>Magnoliopsida</taxon>
        <taxon>eudicotyledons</taxon>
        <taxon>Gunneridae</taxon>
        <taxon>Pentapetalae</taxon>
        <taxon>rosids</taxon>
        <taxon>malvids</taxon>
        <taxon>Brassicales</taxon>
        <taxon>Brassicaceae</taxon>
        <taxon>Brassiceae</taxon>
        <taxon>Brassica</taxon>
    </lineage>
</organism>
<evidence type="ECO:0000313" key="1">
    <source>
        <dbReference type="EMBL" id="KAF3516240.1"/>
    </source>
</evidence>
<protein>
    <submittedName>
        <fullName evidence="1">Uncharacterized protein</fullName>
    </submittedName>
</protein>
<dbReference type="EMBL" id="QGKV02001556">
    <property type="protein sequence ID" value="KAF3516240.1"/>
    <property type="molecule type" value="Genomic_DNA"/>
</dbReference>
<reference evidence="1 2" key="1">
    <citation type="journal article" date="2020" name="BMC Genomics">
        <title>Intraspecific diversification of the crop wild relative Brassica cretica Lam. using demographic model selection.</title>
        <authorList>
            <person name="Kioukis A."/>
            <person name="Michalopoulou V.A."/>
            <person name="Briers L."/>
            <person name="Pirintsos S."/>
            <person name="Studholme D.J."/>
            <person name="Pavlidis P."/>
            <person name="Sarris P.F."/>
        </authorList>
    </citation>
    <scope>NUCLEOTIDE SEQUENCE [LARGE SCALE GENOMIC DNA]</scope>
    <source>
        <strain evidence="2">cv. PFS-1207/04</strain>
    </source>
</reference>
<name>A0ABQ7APE0_BRACR</name>
<gene>
    <name evidence="1" type="ORF">DY000_02058805</name>
</gene>
<accession>A0ABQ7APE0</accession>
<keyword evidence="2" id="KW-1185">Reference proteome</keyword>